<dbReference type="RefSeq" id="WP_353112535.1">
    <property type="nucleotide sequence ID" value="NZ_APND01000004.1"/>
</dbReference>
<sequence length="122" mass="12634">MNFSSLTASVRAAGLSGTLLIVLFSPLSLAALAEDDFAAPIAEQELATHRGREGTTIIDIVSSTSRQDGLVIDSVATGNNNGGNVIRDAAFSGVRGHATVIQNSGNNNVIQDSTIYNFSISP</sequence>
<gene>
    <name evidence="1" type="ORF">SADO_14043</name>
</gene>
<evidence type="ECO:0000313" key="1">
    <source>
        <dbReference type="EMBL" id="MES1930382.1"/>
    </source>
</evidence>
<proteinExistence type="predicted"/>
<keyword evidence="2" id="KW-1185">Reference proteome</keyword>
<dbReference type="Proteomes" id="UP001460888">
    <property type="component" value="Unassembled WGS sequence"/>
</dbReference>
<evidence type="ECO:0000313" key="2">
    <source>
        <dbReference type="Proteomes" id="UP001460888"/>
    </source>
</evidence>
<reference evidence="1 2" key="1">
    <citation type="submission" date="2013-03" db="EMBL/GenBank/DDBJ databases">
        <title>Salinisphaera dokdonensis CL-ES53 Genome Sequencing.</title>
        <authorList>
            <person name="Li C."/>
            <person name="Lai Q."/>
            <person name="Shao Z."/>
        </authorList>
    </citation>
    <scope>NUCLEOTIDE SEQUENCE [LARGE SCALE GENOMIC DNA]</scope>
    <source>
        <strain evidence="1 2">CL-ES53</strain>
    </source>
</reference>
<organism evidence="1 2">
    <name type="scientific">Salinisphaera dokdonensis CL-ES53</name>
    <dbReference type="NCBI Taxonomy" id="1304272"/>
    <lineage>
        <taxon>Bacteria</taxon>
        <taxon>Pseudomonadati</taxon>
        <taxon>Pseudomonadota</taxon>
        <taxon>Gammaproteobacteria</taxon>
        <taxon>Salinisphaerales</taxon>
        <taxon>Salinisphaeraceae</taxon>
        <taxon>Salinisphaera</taxon>
    </lineage>
</organism>
<accession>A0ABV2B3B1</accession>
<dbReference type="EMBL" id="APND01000004">
    <property type="protein sequence ID" value="MES1930382.1"/>
    <property type="molecule type" value="Genomic_DNA"/>
</dbReference>
<name>A0ABV2B3B1_9GAMM</name>
<comment type="caution">
    <text evidence="1">The sequence shown here is derived from an EMBL/GenBank/DDBJ whole genome shotgun (WGS) entry which is preliminary data.</text>
</comment>
<protein>
    <submittedName>
        <fullName evidence="1">Uncharacterized protein</fullName>
    </submittedName>
</protein>